<reference evidence="1" key="2">
    <citation type="submission" date="2025-09" db="UniProtKB">
        <authorList>
            <consortium name="Ensembl"/>
        </authorList>
    </citation>
    <scope>IDENTIFICATION</scope>
</reference>
<dbReference type="STRING" id="41447.ENSSDUP00000023489"/>
<organism evidence="1 2">
    <name type="scientific">Seriola dumerili</name>
    <name type="common">Greater amberjack</name>
    <name type="synonym">Caranx dumerili</name>
    <dbReference type="NCBI Taxonomy" id="41447"/>
    <lineage>
        <taxon>Eukaryota</taxon>
        <taxon>Metazoa</taxon>
        <taxon>Chordata</taxon>
        <taxon>Craniata</taxon>
        <taxon>Vertebrata</taxon>
        <taxon>Euteleostomi</taxon>
        <taxon>Actinopterygii</taxon>
        <taxon>Neopterygii</taxon>
        <taxon>Teleostei</taxon>
        <taxon>Neoteleostei</taxon>
        <taxon>Acanthomorphata</taxon>
        <taxon>Carangaria</taxon>
        <taxon>Carangiformes</taxon>
        <taxon>Carangidae</taxon>
        <taxon>Seriola</taxon>
    </lineage>
</organism>
<protein>
    <submittedName>
        <fullName evidence="1">Uncharacterized protein</fullName>
    </submittedName>
</protein>
<dbReference type="AlphaFoldDB" id="A0A3B4UYH2"/>
<dbReference type="Ensembl" id="ENSSDUT00000023924.1">
    <property type="protein sequence ID" value="ENSSDUP00000023489.1"/>
    <property type="gene ID" value="ENSSDUG00000017086.1"/>
</dbReference>
<name>A0A3B4UYH2_SERDU</name>
<reference evidence="1" key="1">
    <citation type="submission" date="2025-08" db="UniProtKB">
        <authorList>
            <consortium name="Ensembl"/>
        </authorList>
    </citation>
    <scope>IDENTIFICATION</scope>
</reference>
<evidence type="ECO:0000313" key="1">
    <source>
        <dbReference type="Ensembl" id="ENSSDUP00000023489.1"/>
    </source>
</evidence>
<proteinExistence type="predicted"/>
<keyword evidence="2" id="KW-1185">Reference proteome</keyword>
<dbReference type="Proteomes" id="UP000261420">
    <property type="component" value="Unplaced"/>
</dbReference>
<evidence type="ECO:0000313" key="2">
    <source>
        <dbReference type="Proteomes" id="UP000261420"/>
    </source>
</evidence>
<accession>A0A3B4UYH2</accession>
<sequence length="115" mass="12795">MLVGALVNSAFTSIPDTPYFFLRKVRENWQASASDLTKAMESQTGVTVSSHTVRCSLHKSGMHGWLCTAEARLAFAKAHIDKGRRCYPLSTLWVDGHFFNMTITPNILPKPLLLS</sequence>